<comment type="similarity">
    <text evidence="8 9">Belongs to the TonB-dependent receptor family.</text>
</comment>
<dbReference type="GO" id="GO:0044718">
    <property type="term" value="P:siderophore transmembrane transport"/>
    <property type="evidence" value="ECO:0007669"/>
    <property type="project" value="TreeGrafter"/>
</dbReference>
<evidence type="ECO:0000256" key="1">
    <source>
        <dbReference type="ARBA" id="ARBA00004571"/>
    </source>
</evidence>
<dbReference type="OrthoDB" id="9764669at2"/>
<keyword evidence="2 8" id="KW-0813">Transport</keyword>
<keyword evidence="7 8" id="KW-0998">Cell outer membrane</keyword>
<dbReference type="InterPro" id="IPR036942">
    <property type="entry name" value="Beta-barrel_TonB_sf"/>
</dbReference>
<dbReference type="InterPro" id="IPR000531">
    <property type="entry name" value="Beta-barrel_TonB"/>
</dbReference>
<proteinExistence type="inferred from homology"/>
<keyword evidence="13" id="KW-0675">Receptor</keyword>
<dbReference type="Proteomes" id="UP000292423">
    <property type="component" value="Unassembled WGS sequence"/>
</dbReference>
<feature type="signal peptide" evidence="10">
    <location>
        <begin position="1"/>
        <end position="20"/>
    </location>
</feature>
<dbReference type="Pfam" id="PF07715">
    <property type="entry name" value="Plug"/>
    <property type="match status" value="1"/>
</dbReference>
<dbReference type="InterPro" id="IPR012910">
    <property type="entry name" value="Plug_dom"/>
</dbReference>
<evidence type="ECO:0000256" key="10">
    <source>
        <dbReference type="SAM" id="SignalP"/>
    </source>
</evidence>
<comment type="caution">
    <text evidence="13">The sequence shown here is derived from an EMBL/GenBank/DDBJ whole genome shotgun (WGS) entry which is preliminary data.</text>
</comment>
<evidence type="ECO:0000256" key="8">
    <source>
        <dbReference type="PROSITE-ProRule" id="PRU01360"/>
    </source>
</evidence>
<dbReference type="SUPFAM" id="SSF56935">
    <property type="entry name" value="Porins"/>
    <property type="match status" value="1"/>
</dbReference>
<protein>
    <submittedName>
        <fullName evidence="13">Iron complex outermembrane receptor protein</fullName>
    </submittedName>
</protein>
<dbReference type="InterPro" id="IPR037066">
    <property type="entry name" value="Plug_dom_sf"/>
</dbReference>
<name>A0A4V2G676_9GAMM</name>
<keyword evidence="4 8" id="KW-0812">Transmembrane</keyword>
<organism evidence="13 14">
    <name type="scientific">Fluviicoccus keumensis</name>
    <dbReference type="NCBI Taxonomy" id="1435465"/>
    <lineage>
        <taxon>Bacteria</taxon>
        <taxon>Pseudomonadati</taxon>
        <taxon>Pseudomonadota</taxon>
        <taxon>Gammaproteobacteria</taxon>
        <taxon>Moraxellales</taxon>
        <taxon>Moraxellaceae</taxon>
        <taxon>Fluviicoccus</taxon>
    </lineage>
</organism>
<feature type="domain" description="TonB-dependent receptor-like beta-barrel" evidence="11">
    <location>
        <begin position="271"/>
        <end position="723"/>
    </location>
</feature>
<evidence type="ECO:0000256" key="6">
    <source>
        <dbReference type="ARBA" id="ARBA00023136"/>
    </source>
</evidence>
<dbReference type="Pfam" id="PF00593">
    <property type="entry name" value="TonB_dep_Rec_b-barrel"/>
    <property type="match status" value="1"/>
</dbReference>
<feature type="chain" id="PRO_5020945179" evidence="10">
    <location>
        <begin position="21"/>
        <end position="765"/>
    </location>
</feature>
<keyword evidence="10" id="KW-0732">Signal</keyword>
<evidence type="ECO:0000256" key="7">
    <source>
        <dbReference type="ARBA" id="ARBA00023237"/>
    </source>
</evidence>
<dbReference type="Gene3D" id="2.170.130.10">
    <property type="entry name" value="TonB-dependent receptor, plug domain"/>
    <property type="match status" value="1"/>
</dbReference>
<dbReference type="PANTHER" id="PTHR30069:SF27">
    <property type="entry name" value="BLL4766 PROTEIN"/>
    <property type="match status" value="1"/>
</dbReference>
<dbReference type="Gene3D" id="2.40.170.20">
    <property type="entry name" value="TonB-dependent receptor, beta-barrel domain"/>
    <property type="match status" value="2"/>
</dbReference>
<keyword evidence="5 9" id="KW-0798">TonB box</keyword>
<gene>
    <name evidence="13" type="ORF">EV700_0499</name>
</gene>
<dbReference type="EMBL" id="SHKX01000010">
    <property type="protein sequence ID" value="RZU47536.1"/>
    <property type="molecule type" value="Genomic_DNA"/>
</dbReference>
<evidence type="ECO:0000259" key="11">
    <source>
        <dbReference type="Pfam" id="PF00593"/>
    </source>
</evidence>
<dbReference type="PANTHER" id="PTHR30069">
    <property type="entry name" value="TONB-DEPENDENT OUTER MEMBRANE RECEPTOR"/>
    <property type="match status" value="1"/>
</dbReference>
<feature type="domain" description="TonB-dependent receptor plug" evidence="12">
    <location>
        <begin position="46"/>
        <end position="155"/>
    </location>
</feature>
<keyword evidence="6 8" id="KW-0472">Membrane</keyword>
<keyword evidence="3 8" id="KW-1134">Transmembrane beta strand</keyword>
<evidence type="ECO:0000256" key="4">
    <source>
        <dbReference type="ARBA" id="ARBA00022692"/>
    </source>
</evidence>
<evidence type="ECO:0000313" key="14">
    <source>
        <dbReference type="Proteomes" id="UP000292423"/>
    </source>
</evidence>
<evidence type="ECO:0000256" key="9">
    <source>
        <dbReference type="RuleBase" id="RU003357"/>
    </source>
</evidence>
<dbReference type="InterPro" id="IPR039426">
    <property type="entry name" value="TonB-dep_rcpt-like"/>
</dbReference>
<keyword evidence="14" id="KW-1185">Reference proteome</keyword>
<dbReference type="AlphaFoldDB" id="A0A4V2G676"/>
<dbReference type="GO" id="GO:0015344">
    <property type="term" value="F:siderophore uptake transmembrane transporter activity"/>
    <property type="evidence" value="ECO:0007669"/>
    <property type="project" value="TreeGrafter"/>
</dbReference>
<sequence>MSRPLVLAILSVAFVRSAPAADVFLPDTEAGEIPTVFSATRLRQSVADAPASISIIDRQMIDQSGAREIPELLRLVPGMVVGYDTGWNAFVSYHGTSADMARRMQVLVDGRSIYQPSLAYVDWIGLPVELGDIDRIEVIRGPNAAAYGANSFLGVVNIITRHPADLPRFRAYTRQGGDGINDSFASVSMSGAAASGVLSVSQRRDNGYAQVLDRNGNPVTDYADNKNEKSLNGKLVMDLGADSSLTIKAGHSELRGQNHAVDPGFIEFLDTHDTETQQDYLGFSLDQTLDSHQLQLSGNYTRFKYDEKLRVLTYPGLMLPELRQLFVYNRRYVTKGLLPSLVGMLGGDITPGVLFGPQAGFDAWVASTTGSKANPYIYFRDRYLNDPTINSGTDAFLGKIFADPILSSQQVYLSAIDNVEARTEFELQDTWTISPTLRVVMGGGIQESTSDSQYYFNGTRVENGVWRLFAHGEWQFRPNWLLNVGVMDEHDDTVGELYSPRVAVNWRFAPTQTLRLVSSTAYRTPDLQESKADWEFRPRTEDRSLSKYDGTLFYVGKTPQGMTCIDSPSHYKVVCSAGAESEKIVSTEIGYYGDFPPSHLTLDVRVFSDKLELAEHNLEIENFVIAPVEPHEQRGVEISGQWRPLPEWRVLANYAYDDITGTNDNTMFVPKHSGNFTFWYENPNGYQASLGYLFYDHLFNNPVETYTRDLHLLNLRLANKWSLAKRHDLELAAAWQIRLTNDHELRKENGAPRDRVWFQLSYAFD</sequence>
<evidence type="ECO:0000256" key="3">
    <source>
        <dbReference type="ARBA" id="ARBA00022452"/>
    </source>
</evidence>
<accession>A0A4V2G676</accession>
<evidence type="ECO:0000256" key="2">
    <source>
        <dbReference type="ARBA" id="ARBA00022448"/>
    </source>
</evidence>
<reference evidence="13 14" key="1">
    <citation type="submission" date="2019-02" db="EMBL/GenBank/DDBJ databases">
        <title>Genomic Encyclopedia of Type Strains, Phase IV (KMG-IV): sequencing the most valuable type-strain genomes for metagenomic binning, comparative biology and taxonomic classification.</title>
        <authorList>
            <person name="Goeker M."/>
        </authorList>
    </citation>
    <scope>NUCLEOTIDE SEQUENCE [LARGE SCALE GENOMIC DNA]</scope>
    <source>
        <strain evidence="13 14">DSM 105135</strain>
    </source>
</reference>
<dbReference type="GO" id="GO:0009279">
    <property type="term" value="C:cell outer membrane"/>
    <property type="evidence" value="ECO:0007669"/>
    <property type="project" value="UniProtKB-SubCell"/>
</dbReference>
<comment type="subcellular location">
    <subcellularLocation>
        <location evidence="1 8">Cell outer membrane</location>
        <topology evidence="1 8">Multi-pass membrane protein</topology>
    </subcellularLocation>
</comment>
<dbReference type="PROSITE" id="PS52016">
    <property type="entry name" value="TONB_DEPENDENT_REC_3"/>
    <property type="match status" value="1"/>
</dbReference>
<evidence type="ECO:0000259" key="12">
    <source>
        <dbReference type="Pfam" id="PF07715"/>
    </source>
</evidence>
<evidence type="ECO:0000256" key="5">
    <source>
        <dbReference type="ARBA" id="ARBA00023077"/>
    </source>
</evidence>
<evidence type="ECO:0000313" key="13">
    <source>
        <dbReference type="EMBL" id="RZU47536.1"/>
    </source>
</evidence>